<dbReference type="GO" id="GO:0000139">
    <property type="term" value="C:Golgi membrane"/>
    <property type="evidence" value="ECO:0007669"/>
    <property type="project" value="UniProtKB-SubCell"/>
</dbReference>
<keyword evidence="9 20" id="KW-0732">Signal</keyword>
<evidence type="ECO:0000256" key="2">
    <source>
        <dbReference type="ARBA" id="ARBA00004358"/>
    </source>
</evidence>
<dbReference type="GO" id="GO:0030659">
    <property type="term" value="C:cytoplasmic vesicle membrane"/>
    <property type="evidence" value="ECO:0007669"/>
    <property type="project" value="UniProtKB-SubCell"/>
</dbReference>
<evidence type="ECO:0000256" key="20">
    <source>
        <dbReference type="SAM" id="SignalP"/>
    </source>
</evidence>
<dbReference type="GO" id="GO:0034045">
    <property type="term" value="C:phagophore assembly site membrane"/>
    <property type="evidence" value="ECO:0007669"/>
    <property type="project" value="UniProtKB-SubCell"/>
</dbReference>
<feature type="compositionally biased region" description="Basic and acidic residues" evidence="18">
    <location>
        <begin position="215"/>
        <end position="224"/>
    </location>
</feature>
<reference evidence="23" key="1">
    <citation type="journal article" date="2013" name="Genome Announc.">
        <title>Draft genome sequence of the ascomycete Phaeoacremonium aleophilum strain UCR-PA7, a causal agent of the esca disease complex in grapevines.</title>
        <authorList>
            <person name="Blanco-Ulate B."/>
            <person name="Rolshausen P."/>
            <person name="Cantu D."/>
        </authorList>
    </citation>
    <scope>NUCLEOTIDE SEQUENCE [LARGE SCALE GENOMIC DNA]</scope>
    <source>
        <strain evidence="23">UCR-PA7</strain>
    </source>
</reference>
<evidence type="ECO:0000256" key="11">
    <source>
        <dbReference type="ARBA" id="ARBA00022989"/>
    </source>
</evidence>
<dbReference type="KEGG" id="tmn:UCRPA7_8204"/>
<evidence type="ECO:0000256" key="18">
    <source>
        <dbReference type="SAM" id="MobiDB-lite"/>
    </source>
</evidence>
<dbReference type="GO" id="GO:0006914">
    <property type="term" value="P:autophagy"/>
    <property type="evidence" value="ECO:0007669"/>
    <property type="project" value="UniProtKB-KW"/>
</dbReference>
<name>R8BA92_PHAM7</name>
<evidence type="ECO:0000313" key="22">
    <source>
        <dbReference type="EMBL" id="EON96239.1"/>
    </source>
</evidence>
<dbReference type="InterPro" id="IPR018939">
    <property type="entry name" value="Autophagy-rel_prot_27"/>
</dbReference>
<accession>R8BA92</accession>
<keyword evidence="14" id="KW-0496">Mitochondrion</keyword>
<feature type="region of interest" description="Disordered" evidence="18">
    <location>
        <begin position="187"/>
        <end position="224"/>
    </location>
</feature>
<dbReference type="InterPro" id="IPR009011">
    <property type="entry name" value="Man6P_isomerase_rcpt-bd_dom_sf"/>
</dbReference>
<evidence type="ECO:0000256" key="13">
    <source>
        <dbReference type="ARBA" id="ARBA00023034"/>
    </source>
</evidence>
<dbReference type="PROSITE" id="PS51914">
    <property type="entry name" value="MRH"/>
    <property type="match status" value="1"/>
</dbReference>
<keyword evidence="11 19" id="KW-1133">Transmembrane helix</keyword>
<evidence type="ECO:0000256" key="17">
    <source>
        <dbReference type="ARBA" id="ARBA00023329"/>
    </source>
</evidence>
<comment type="subcellular location">
    <subcellularLocation>
        <location evidence="2">Cytoplasmic vesicle membrane</location>
        <topology evidence="2">Single-pass type I membrane protein</topology>
    </subcellularLocation>
    <subcellularLocation>
        <location evidence="4">Golgi apparatus membrane</location>
        <topology evidence="4">Single-pass type I membrane protein</topology>
    </subcellularLocation>
    <subcellularLocation>
        <location evidence="1">Mitochondrion membrane</location>
        <topology evidence="1">Single-pass membrane protein</topology>
    </subcellularLocation>
    <subcellularLocation>
        <location evidence="3">Preautophagosomal structure membrane</location>
        <topology evidence="3">Single-pass type I membrane protein</topology>
    </subcellularLocation>
</comment>
<evidence type="ECO:0000256" key="6">
    <source>
        <dbReference type="ARBA" id="ARBA00013776"/>
    </source>
</evidence>
<keyword evidence="13" id="KW-0333">Golgi apparatus</keyword>
<evidence type="ECO:0000256" key="7">
    <source>
        <dbReference type="ARBA" id="ARBA00022448"/>
    </source>
</evidence>
<evidence type="ECO:0000259" key="21">
    <source>
        <dbReference type="PROSITE" id="PS51914"/>
    </source>
</evidence>
<evidence type="ECO:0000256" key="5">
    <source>
        <dbReference type="ARBA" id="ARBA00005363"/>
    </source>
</evidence>
<proteinExistence type="inferred from homology"/>
<dbReference type="EMBL" id="KB933350">
    <property type="protein sequence ID" value="EON96239.1"/>
    <property type="molecule type" value="Genomic_DNA"/>
</dbReference>
<dbReference type="RefSeq" id="XP_007918914.1">
    <property type="nucleotide sequence ID" value="XM_007920723.1"/>
</dbReference>
<evidence type="ECO:0000256" key="16">
    <source>
        <dbReference type="ARBA" id="ARBA00023157"/>
    </source>
</evidence>
<gene>
    <name evidence="22" type="ORF">UCRPA7_8204</name>
</gene>
<evidence type="ECO:0000256" key="9">
    <source>
        <dbReference type="ARBA" id="ARBA00022729"/>
    </source>
</evidence>
<dbReference type="HOGENOM" id="CLU_047751_0_0_1"/>
<dbReference type="InterPro" id="IPR044865">
    <property type="entry name" value="MRH_dom"/>
</dbReference>
<keyword evidence="15 19" id="KW-0472">Membrane</keyword>
<evidence type="ECO:0000256" key="14">
    <source>
        <dbReference type="ARBA" id="ARBA00023128"/>
    </source>
</evidence>
<dbReference type="Gene3D" id="2.70.130.10">
    <property type="entry name" value="Mannose-6-phosphate receptor binding domain"/>
    <property type="match status" value="1"/>
</dbReference>
<keyword evidence="12" id="KW-0072">Autophagy</keyword>
<dbReference type="OrthoDB" id="29460at2759"/>
<keyword evidence="8 19" id="KW-0812">Transmembrane</keyword>
<dbReference type="PANTHER" id="PTHR15071">
    <property type="entry name" value="MANNOSE-6-PHOSPHATE RECEPTOR FAMILY MEMBER"/>
    <property type="match status" value="1"/>
</dbReference>
<dbReference type="PANTHER" id="PTHR15071:SF13">
    <property type="entry name" value="AUTOPHAGY-RELATED PROTEIN 27"/>
    <property type="match status" value="1"/>
</dbReference>
<keyword evidence="17" id="KW-0968">Cytoplasmic vesicle</keyword>
<comment type="similarity">
    <text evidence="5">Belongs to the ATG27 family.</text>
</comment>
<evidence type="ECO:0000256" key="15">
    <source>
        <dbReference type="ARBA" id="ARBA00023136"/>
    </source>
</evidence>
<dbReference type="GO" id="GO:0015031">
    <property type="term" value="P:protein transport"/>
    <property type="evidence" value="ECO:0007669"/>
    <property type="project" value="UniProtKB-KW"/>
</dbReference>
<keyword evidence="10" id="KW-0653">Protein transport</keyword>
<dbReference type="AlphaFoldDB" id="R8BA92"/>
<evidence type="ECO:0000313" key="23">
    <source>
        <dbReference type="Proteomes" id="UP000014074"/>
    </source>
</evidence>
<sequence>MRWSQSDAGVLLTLLLAAPLPAAAMLRCDHVQAGGKKFDFSKLGGPHSVVTSQHKPPIYLNTTYTVDLCRPLKKAKDAPKRETCPNGTRVCAIQRDIDPEKEGKDAETVSGVIPIAGELADLGGKPLDYKATRLKTSDSTADAKKIGVRLLLQGGAYPLEDKPSERREQRAIIELLCSDKTGLEDEWTPEDKYEVGDSSAPWLGRREDEKEDDPETPHSGEHQLLKSKDAPLIFESYGPLSDDKNIDVLRLTWHTKYACEEQAQDDEEPNEESKHWGFFTWLVILVFLATATYLIFGSWLNYNRYGARGWDLLPHGDTIRDVPYLLKDWTRRVLNTVQGSGSRGGYSAV</sequence>
<dbReference type="GO" id="GO:0031966">
    <property type="term" value="C:mitochondrial membrane"/>
    <property type="evidence" value="ECO:0007669"/>
    <property type="project" value="UniProtKB-SubCell"/>
</dbReference>
<protein>
    <recommendedName>
        <fullName evidence="6">Autophagy-related protein 27</fullName>
    </recommendedName>
</protein>
<dbReference type="eggNOG" id="ENOG502S1VT">
    <property type="taxonomic scope" value="Eukaryota"/>
</dbReference>
<keyword evidence="7" id="KW-0813">Transport</keyword>
<evidence type="ECO:0000256" key="1">
    <source>
        <dbReference type="ARBA" id="ARBA00004304"/>
    </source>
</evidence>
<feature type="domain" description="MRH" evidence="21">
    <location>
        <begin position="26"/>
        <end position="261"/>
    </location>
</feature>
<evidence type="ECO:0000256" key="4">
    <source>
        <dbReference type="ARBA" id="ARBA00004614"/>
    </source>
</evidence>
<keyword evidence="23" id="KW-1185">Reference proteome</keyword>
<feature type="transmembrane region" description="Helical" evidence="19">
    <location>
        <begin position="276"/>
        <end position="296"/>
    </location>
</feature>
<organism evidence="22 23">
    <name type="scientific">Phaeoacremonium minimum (strain UCR-PA7)</name>
    <name type="common">Esca disease fungus</name>
    <name type="synonym">Togninia minima</name>
    <dbReference type="NCBI Taxonomy" id="1286976"/>
    <lineage>
        <taxon>Eukaryota</taxon>
        <taxon>Fungi</taxon>
        <taxon>Dikarya</taxon>
        <taxon>Ascomycota</taxon>
        <taxon>Pezizomycotina</taxon>
        <taxon>Sordariomycetes</taxon>
        <taxon>Sordariomycetidae</taxon>
        <taxon>Togniniales</taxon>
        <taxon>Togniniaceae</taxon>
        <taxon>Phaeoacremonium</taxon>
    </lineage>
</organism>
<keyword evidence="16" id="KW-1015">Disulfide bond</keyword>
<dbReference type="Pfam" id="PF09451">
    <property type="entry name" value="ATG27"/>
    <property type="match status" value="1"/>
</dbReference>
<evidence type="ECO:0000256" key="19">
    <source>
        <dbReference type="SAM" id="Phobius"/>
    </source>
</evidence>
<dbReference type="Proteomes" id="UP000014074">
    <property type="component" value="Unassembled WGS sequence"/>
</dbReference>
<evidence type="ECO:0000256" key="3">
    <source>
        <dbReference type="ARBA" id="ARBA00004472"/>
    </source>
</evidence>
<evidence type="ECO:0000256" key="12">
    <source>
        <dbReference type="ARBA" id="ARBA00023006"/>
    </source>
</evidence>
<feature type="chain" id="PRO_5004452462" description="Autophagy-related protein 27" evidence="20">
    <location>
        <begin position="25"/>
        <end position="349"/>
    </location>
</feature>
<dbReference type="GeneID" id="19329036"/>
<evidence type="ECO:0000256" key="10">
    <source>
        <dbReference type="ARBA" id="ARBA00022927"/>
    </source>
</evidence>
<evidence type="ECO:0000256" key="8">
    <source>
        <dbReference type="ARBA" id="ARBA00022692"/>
    </source>
</evidence>
<feature type="signal peptide" evidence="20">
    <location>
        <begin position="1"/>
        <end position="24"/>
    </location>
</feature>